<evidence type="ECO:0000313" key="12">
    <source>
        <dbReference type="Proteomes" id="UP001331761"/>
    </source>
</evidence>
<dbReference type="Pfam" id="PF01421">
    <property type="entry name" value="Reprolysin"/>
    <property type="match status" value="1"/>
</dbReference>
<feature type="signal peptide" evidence="4">
    <location>
        <begin position="1"/>
        <end position="16"/>
    </location>
</feature>
<dbReference type="SMART" id="SM00235">
    <property type="entry name" value="ZnMc"/>
    <property type="match status" value="1"/>
</dbReference>
<evidence type="ECO:0000259" key="8">
    <source>
        <dbReference type="PROSITE" id="PS01180"/>
    </source>
</evidence>
<sequence length="1081" mass="121690">MRVLILILIMTMCVSTGLVNMEGLKKSFESPKMIKQVESSIKTTLKKIKNAVNQKMQDFKNKLSKYKEKILEKLHLTKEERQKLLEKLKLFKRRNVDQVQPTGDSIEEINFKVRGNDMFQGDMALSREQQEQVEADITGPRTKRQAYNDVAYPGMRWHNGVYFFFDRNASSQVRSVFIKAARQWMADTCINFGETKFVKDSIRVYMQKGCWSFVGRIGGVQNLSLGVGCESIGAAAHELGHALGLFHTHSRHDRDQFITVDETNIKPEWLDQFIMESPKTNNNYNVTYDYGSLMHYGATSSAIVKGKLTMVPKDVQYTETLGSPFIAYYDLLMINRHYKCFENCKGKKTPPCKNHGFPNPRNCLKCVCPSGYGGNYCEKRPTGCGDVLRASKKWKLLQDETGDRKAGGSPREDFMKCNYWIKAPKGKKIEVKIMSFTEGVAVDGCKYAGVEIKTQSDQRLSGHRFCSKDDANTVLKSDLNLQQGGAWAFMFSMNFQFSWNGIKSKALQDSGMSLWFADTLKKLSYVFLYPPNHSDESDRAREEPWKWLVLYMFVCLLLIFIGIDNITARRSTNDGTDVEIVHDQVLPLPRNDEQGLLTSSSTVPDWSEVKRRSPRYVEILLGVDAAVARHYGHEPERIRAAMLMLMHAVNMYAFQLDIRIAVVDVVPVHGYNVSLEQFLDWRQSTDTLAMHDIAILIRHRYEGGIAYVNGVCKRTAVGIAGFFPEAPFEYASVFFHELSHLLGLSHSARADCHCLKKNRGNCLRIDGFDNECSAQALVDLLPTIECLTEPKELPRSALALCGNGIVEEEEDCDCGPAKYCNNALCEPRTCRFIIARQYLYTTVTFGAALIICGFLVLIKRTFPRTSSSKIGHVNKTPFPSPHKPMLYCTDSPPSEFAPPYLRPNNHVTNATAPTLPSNVQLPAIACTPVRPAPKRPVQLTLDSPIPVPADITVTSEYVPMNPPKSMKITQKESALRLPSITSNRPKISDPIPLIIAGKVVNTQAPSPTTNSVQAKPTQDFIAALEDTLRGQTLDRKNRFPHSTKDAVLPKPPVPDRSEKPALRSFNESPQERHYDLPAVDP</sequence>
<keyword evidence="7" id="KW-0812">Transmembrane</keyword>
<keyword evidence="3 4" id="KW-0645">Protease</keyword>
<feature type="binding site" evidence="2">
    <location>
        <position position="746"/>
    </location>
    <ligand>
        <name>Zn(2+)</name>
        <dbReference type="ChEBI" id="CHEBI:29105"/>
        <note>catalytic</note>
    </ligand>
</feature>
<feature type="transmembrane region" description="Helical" evidence="7">
    <location>
        <begin position="838"/>
        <end position="858"/>
    </location>
</feature>
<keyword evidence="2 4" id="KW-0862">Zinc</keyword>
<dbReference type="EMBL" id="WIXE01016508">
    <property type="protein sequence ID" value="KAK5972583.1"/>
    <property type="molecule type" value="Genomic_DNA"/>
</dbReference>
<feature type="domain" description="Peptidase M12A" evidence="10">
    <location>
        <begin position="145"/>
        <end position="345"/>
    </location>
</feature>
<dbReference type="PRINTS" id="PR00480">
    <property type="entry name" value="ASTACIN"/>
</dbReference>
<keyword evidence="7" id="KW-1133">Transmembrane helix</keyword>
<comment type="caution">
    <text evidence="11">The sequence shown here is derived from an EMBL/GenBank/DDBJ whole genome shotgun (WGS) entry which is preliminary data.</text>
</comment>
<evidence type="ECO:0000259" key="9">
    <source>
        <dbReference type="PROSITE" id="PS50215"/>
    </source>
</evidence>
<evidence type="ECO:0000256" key="6">
    <source>
        <dbReference type="SAM" id="MobiDB-lite"/>
    </source>
</evidence>
<comment type="caution">
    <text evidence="2">Lacks conserved residue(s) required for the propagation of feature annotation.</text>
</comment>
<dbReference type="PROSITE" id="PS51864">
    <property type="entry name" value="ASTACIN"/>
    <property type="match status" value="1"/>
</dbReference>
<feature type="chain" id="PRO_5042673216" description="Metalloendopeptidase" evidence="4">
    <location>
        <begin position="17"/>
        <end position="1081"/>
    </location>
</feature>
<feature type="domain" description="CUB" evidence="8">
    <location>
        <begin position="384"/>
        <end position="509"/>
    </location>
</feature>
<name>A0AAN8FL74_TRICO</name>
<evidence type="ECO:0000313" key="11">
    <source>
        <dbReference type="EMBL" id="KAK5972583.1"/>
    </source>
</evidence>
<dbReference type="InterPro" id="IPR001590">
    <property type="entry name" value="Peptidase_M12B"/>
</dbReference>
<feature type="binding site" evidence="2">
    <location>
        <position position="736"/>
    </location>
    <ligand>
        <name>Zn(2+)</name>
        <dbReference type="ChEBI" id="CHEBI:29105"/>
        <note>catalytic</note>
    </ligand>
</feature>
<evidence type="ECO:0000256" key="1">
    <source>
        <dbReference type="ARBA" id="ARBA00023157"/>
    </source>
</evidence>
<feature type="transmembrane region" description="Helical" evidence="7">
    <location>
        <begin position="545"/>
        <end position="563"/>
    </location>
</feature>
<dbReference type="PANTHER" id="PTHR10127:SF793">
    <property type="entry name" value="ZINC METALLOPROTEINASE NAS-31"/>
    <property type="match status" value="1"/>
</dbReference>
<dbReference type="PROSITE" id="PS50215">
    <property type="entry name" value="ADAM_MEPRO"/>
    <property type="match status" value="1"/>
</dbReference>
<dbReference type="EC" id="3.4.24.-" evidence="4"/>
<dbReference type="PROSITE" id="PS01180">
    <property type="entry name" value="CUB"/>
    <property type="match status" value="1"/>
</dbReference>
<feature type="region of interest" description="Disordered" evidence="6">
    <location>
        <begin position="1029"/>
        <end position="1081"/>
    </location>
</feature>
<dbReference type="InterPro" id="IPR001506">
    <property type="entry name" value="Peptidase_M12A"/>
</dbReference>
<comment type="cofactor">
    <cofactor evidence="3 4">
        <name>Zn(2+)</name>
        <dbReference type="ChEBI" id="CHEBI:29105"/>
    </cofactor>
    <text evidence="3 4">Binds 1 zinc ion per subunit.</text>
</comment>
<keyword evidence="1 3" id="KW-1015">Disulfide bond</keyword>
<evidence type="ECO:0000256" key="5">
    <source>
        <dbReference type="SAM" id="Coils"/>
    </source>
</evidence>
<evidence type="ECO:0000256" key="4">
    <source>
        <dbReference type="RuleBase" id="RU361183"/>
    </source>
</evidence>
<protein>
    <recommendedName>
        <fullName evidence="4">Metalloendopeptidase</fullName>
        <ecNumber evidence="4">3.4.24.-</ecNumber>
    </recommendedName>
</protein>
<keyword evidence="3 4" id="KW-0378">Hydrolase</keyword>
<reference evidence="11 12" key="1">
    <citation type="submission" date="2019-10" db="EMBL/GenBank/DDBJ databases">
        <title>Assembly and Annotation for the nematode Trichostrongylus colubriformis.</title>
        <authorList>
            <person name="Martin J."/>
        </authorList>
    </citation>
    <scope>NUCLEOTIDE SEQUENCE [LARGE SCALE GENOMIC DNA]</scope>
    <source>
        <strain evidence="11">G859</strain>
        <tissue evidence="11">Whole worm</tissue>
    </source>
</reference>
<feature type="disulfide bond" evidence="3">
    <location>
        <begin position="189"/>
        <end position="344"/>
    </location>
</feature>
<dbReference type="Proteomes" id="UP001331761">
    <property type="component" value="Unassembled WGS sequence"/>
</dbReference>
<keyword evidence="3 4" id="KW-0482">Metalloprotease</keyword>
<feature type="coiled-coil region" evidence="5">
    <location>
        <begin position="34"/>
        <end position="94"/>
    </location>
</feature>
<dbReference type="PANTHER" id="PTHR10127">
    <property type="entry name" value="DISCOIDIN, CUB, EGF, LAMININ , AND ZINC METALLOPROTEASE DOMAIN CONTAINING"/>
    <property type="match status" value="1"/>
</dbReference>
<evidence type="ECO:0000256" key="3">
    <source>
        <dbReference type="PROSITE-ProRule" id="PRU01211"/>
    </source>
</evidence>
<proteinExistence type="predicted"/>
<accession>A0AAN8FL74</accession>
<gene>
    <name evidence="11" type="ORF">GCK32_001458</name>
</gene>
<dbReference type="GO" id="GO:0008270">
    <property type="term" value="F:zinc ion binding"/>
    <property type="evidence" value="ECO:0007669"/>
    <property type="project" value="UniProtKB-UniRule"/>
</dbReference>
<dbReference type="GO" id="GO:0006508">
    <property type="term" value="P:proteolysis"/>
    <property type="evidence" value="ECO:0007669"/>
    <property type="project" value="UniProtKB-KW"/>
</dbReference>
<dbReference type="InterPro" id="IPR000859">
    <property type="entry name" value="CUB_dom"/>
</dbReference>
<dbReference type="InterPro" id="IPR024079">
    <property type="entry name" value="MetalloPept_cat_dom_sf"/>
</dbReference>
<dbReference type="InterPro" id="IPR006026">
    <property type="entry name" value="Peptidase_Metallo"/>
</dbReference>
<dbReference type="Pfam" id="PF01400">
    <property type="entry name" value="Astacin"/>
    <property type="match status" value="1"/>
</dbReference>
<feature type="domain" description="Peptidase M12B" evidence="9">
    <location>
        <begin position="615"/>
        <end position="763"/>
    </location>
</feature>
<feature type="binding site" evidence="3">
    <location>
        <position position="241"/>
    </location>
    <ligand>
        <name>Zn(2+)</name>
        <dbReference type="ChEBI" id="CHEBI:29105"/>
        <note>catalytic</note>
    </ligand>
</feature>
<keyword evidence="12" id="KW-1185">Reference proteome</keyword>
<feature type="active site" evidence="2">
    <location>
        <position position="737"/>
    </location>
</feature>
<keyword evidence="2 4" id="KW-0479">Metal-binding</keyword>
<dbReference type="CDD" id="cd04280">
    <property type="entry name" value="ZnMc_astacin_like"/>
    <property type="match status" value="1"/>
</dbReference>
<evidence type="ECO:0000256" key="7">
    <source>
        <dbReference type="SAM" id="Phobius"/>
    </source>
</evidence>
<dbReference type="Gene3D" id="4.10.70.10">
    <property type="entry name" value="Disintegrin domain"/>
    <property type="match status" value="1"/>
</dbReference>
<feature type="binding site" evidence="3">
    <location>
        <position position="247"/>
    </location>
    <ligand>
        <name>Zn(2+)</name>
        <dbReference type="ChEBI" id="CHEBI:29105"/>
        <note>catalytic</note>
    </ligand>
</feature>
<feature type="binding site" evidence="2">
    <location>
        <position position="740"/>
    </location>
    <ligand>
        <name>Zn(2+)</name>
        <dbReference type="ChEBI" id="CHEBI:29105"/>
        <note>catalytic</note>
    </ligand>
</feature>
<dbReference type="AlphaFoldDB" id="A0AAN8FL74"/>
<dbReference type="GO" id="GO:0004222">
    <property type="term" value="F:metalloendopeptidase activity"/>
    <property type="evidence" value="ECO:0007669"/>
    <property type="project" value="UniProtKB-UniRule"/>
</dbReference>
<keyword evidence="5" id="KW-0175">Coiled coil</keyword>
<dbReference type="SUPFAM" id="SSF55486">
    <property type="entry name" value="Metalloproteases ('zincins'), catalytic domain"/>
    <property type="match status" value="2"/>
</dbReference>
<feature type="binding site" evidence="3">
    <location>
        <position position="237"/>
    </location>
    <ligand>
        <name>Zn(2+)</name>
        <dbReference type="ChEBI" id="CHEBI:29105"/>
        <note>catalytic</note>
    </ligand>
</feature>
<dbReference type="InterPro" id="IPR034035">
    <property type="entry name" value="Astacin-like_dom"/>
</dbReference>
<organism evidence="11 12">
    <name type="scientific">Trichostrongylus colubriformis</name>
    <name type="common">Black scour worm</name>
    <dbReference type="NCBI Taxonomy" id="6319"/>
    <lineage>
        <taxon>Eukaryota</taxon>
        <taxon>Metazoa</taxon>
        <taxon>Ecdysozoa</taxon>
        <taxon>Nematoda</taxon>
        <taxon>Chromadorea</taxon>
        <taxon>Rhabditida</taxon>
        <taxon>Rhabditina</taxon>
        <taxon>Rhabditomorpha</taxon>
        <taxon>Strongyloidea</taxon>
        <taxon>Trichostrongylidae</taxon>
        <taxon>Trichostrongylus</taxon>
    </lineage>
</organism>
<evidence type="ECO:0000256" key="2">
    <source>
        <dbReference type="PROSITE-ProRule" id="PRU00276"/>
    </source>
</evidence>
<evidence type="ECO:0000259" key="10">
    <source>
        <dbReference type="PROSITE" id="PS51864"/>
    </source>
</evidence>
<dbReference type="Gene3D" id="3.40.390.10">
    <property type="entry name" value="Collagenase (Catalytic Domain)"/>
    <property type="match status" value="2"/>
</dbReference>
<keyword evidence="7" id="KW-0472">Membrane</keyword>
<dbReference type="InterPro" id="IPR036436">
    <property type="entry name" value="Disintegrin_dom_sf"/>
</dbReference>
<feature type="active site" evidence="3">
    <location>
        <position position="238"/>
    </location>
</feature>
<keyword evidence="4" id="KW-0732">Signal</keyword>